<protein>
    <submittedName>
        <fullName evidence="1">Uncharacterized protein</fullName>
    </submittedName>
</protein>
<evidence type="ECO:0000313" key="1">
    <source>
        <dbReference type="EMBL" id="HIS48004.1"/>
    </source>
</evidence>
<dbReference type="EMBL" id="DVIT01000040">
    <property type="protein sequence ID" value="HIS48004.1"/>
    <property type="molecule type" value="Genomic_DNA"/>
</dbReference>
<gene>
    <name evidence="1" type="ORF">IAB46_10735</name>
</gene>
<dbReference type="Pfam" id="PF20092">
    <property type="entry name" value="DUF6483"/>
    <property type="match status" value="1"/>
</dbReference>
<dbReference type="Proteomes" id="UP000823927">
    <property type="component" value="Unassembled WGS sequence"/>
</dbReference>
<accession>A0A9D1F5S5</accession>
<reference evidence="1" key="1">
    <citation type="submission" date="2020-10" db="EMBL/GenBank/DDBJ databases">
        <authorList>
            <person name="Gilroy R."/>
        </authorList>
    </citation>
    <scope>NUCLEOTIDE SEQUENCE</scope>
    <source>
        <strain evidence="1">CHK178-757</strain>
    </source>
</reference>
<sequence length="125" mass="14590">MVKNDYIMRMISEMIRAVLTLLLGRDIVSKDEIVLPQISEDSDFQKLIAMVNEGRINEAENMLWDMTGDGRQEHFQIALLFYNYLNDLDDEVLEKADFSREEVADGLARIMKLYGYEDMARTFLL</sequence>
<proteinExistence type="predicted"/>
<evidence type="ECO:0000313" key="2">
    <source>
        <dbReference type="Proteomes" id="UP000823927"/>
    </source>
</evidence>
<reference evidence="1" key="2">
    <citation type="journal article" date="2021" name="PeerJ">
        <title>Extensive microbial diversity within the chicken gut microbiome revealed by metagenomics and culture.</title>
        <authorList>
            <person name="Gilroy R."/>
            <person name="Ravi A."/>
            <person name="Getino M."/>
            <person name="Pursley I."/>
            <person name="Horton D.L."/>
            <person name="Alikhan N.F."/>
            <person name="Baker D."/>
            <person name="Gharbi K."/>
            <person name="Hall N."/>
            <person name="Watson M."/>
            <person name="Adriaenssens E.M."/>
            <person name="Foster-Nyarko E."/>
            <person name="Jarju S."/>
            <person name="Secka A."/>
            <person name="Antonio M."/>
            <person name="Oren A."/>
            <person name="Chaudhuri R.R."/>
            <person name="La Ragione R."/>
            <person name="Hildebrand F."/>
            <person name="Pallen M.J."/>
        </authorList>
    </citation>
    <scope>NUCLEOTIDE SEQUENCE</scope>
    <source>
        <strain evidence="1">CHK178-757</strain>
    </source>
</reference>
<organism evidence="1 2">
    <name type="scientific">Candidatus Scybalocola faecigallinarum</name>
    <dbReference type="NCBI Taxonomy" id="2840941"/>
    <lineage>
        <taxon>Bacteria</taxon>
        <taxon>Bacillati</taxon>
        <taxon>Bacillota</taxon>
        <taxon>Clostridia</taxon>
        <taxon>Lachnospirales</taxon>
        <taxon>Lachnospiraceae</taxon>
        <taxon>Lachnospiraceae incertae sedis</taxon>
        <taxon>Candidatus Scybalocola (ex Gilroy et al. 2021)</taxon>
    </lineage>
</organism>
<dbReference type="InterPro" id="IPR045507">
    <property type="entry name" value="DUF6483"/>
</dbReference>
<dbReference type="AlphaFoldDB" id="A0A9D1F5S5"/>
<name>A0A9D1F5S5_9FIRM</name>
<comment type="caution">
    <text evidence="1">The sequence shown here is derived from an EMBL/GenBank/DDBJ whole genome shotgun (WGS) entry which is preliminary data.</text>
</comment>